<accession>A0A6G0VWJ2</accession>
<proteinExistence type="predicted"/>
<evidence type="ECO:0008006" key="3">
    <source>
        <dbReference type="Google" id="ProtNLM"/>
    </source>
</evidence>
<dbReference type="Proteomes" id="UP000478052">
    <property type="component" value="Unassembled WGS sequence"/>
</dbReference>
<gene>
    <name evidence="1" type="ORF">FWK35_00033241</name>
</gene>
<reference evidence="1 2" key="1">
    <citation type="submission" date="2019-08" db="EMBL/GenBank/DDBJ databases">
        <title>Whole genome of Aphis craccivora.</title>
        <authorList>
            <person name="Voronova N.V."/>
            <person name="Shulinski R.S."/>
            <person name="Bandarenka Y.V."/>
            <person name="Zhorov D.G."/>
            <person name="Warner D."/>
        </authorList>
    </citation>
    <scope>NUCLEOTIDE SEQUENCE [LARGE SCALE GENOMIC DNA]</scope>
    <source>
        <strain evidence="1">180601</strain>
        <tissue evidence="1">Whole Body</tissue>
    </source>
</reference>
<dbReference type="AlphaFoldDB" id="A0A6G0VWJ2"/>
<sequence length="652" mass="75545">MDEFEVCLVKEQKDVGSGKSEWAVNYNIPHNAVNGLLPIFKSIPGLAEMPKDARTILKTSVINSTESIHTVDPGFYHHFGLGLAIQQHFKYTSINNIEVIKVVIGIDGLPLAKSSSSQLWPILDSNEFLREFVNEIIELTNDGITIDGTIKQVEIDGFSLDAPAKSFILKIKGHSGFDSCTRCTIEWEYLKNRTCFPYSSTTIKRSHSDYINRNHEEHHVGNSISILKELPINIISSFGLDYMHLTCLGVMRKLIHLWVDKGPLNVRLPSSVSKKLSLSLLSLRDYVPCEFSRKPRGLNDLNRFKATEFRQILIYTGQVVFKNILNNDCYKHFMALSIAMNILLNSNMANYVIYAQNLLNYFVQTFETLYGRHFMSFNIHGLVHISDDYKRFGPLDNIAAFPFENFLKSFKKMIRKHDKPLQQIIRRCNERNFIERKIFEQNLINCEQLKHKDTDGPLLENLIGVQYKKLYFKNIKIKVGDNANSFILNDSNDIIKVENIISLNKTNEIFIIGKVFEVKKAFYEKPIPSTLLNIYVVNNLSVTHKYWSYNCIKNKIMLLELNEQKIAIPVIHDIDGQLIIEFNFIVTVIMWIIVCFEEENCVEVVPDYWYKNGHCAWPKKSIKNYKKYIDRRIKPNEIDFDYFKARAMSRNI</sequence>
<name>A0A6G0VWJ2_APHCR</name>
<evidence type="ECO:0000313" key="2">
    <source>
        <dbReference type="Proteomes" id="UP000478052"/>
    </source>
</evidence>
<feature type="non-terminal residue" evidence="1">
    <location>
        <position position="652"/>
    </location>
</feature>
<dbReference type="PANTHER" id="PTHR33053">
    <property type="entry name" value="PROTEIN, PUTATIVE-RELATED"/>
    <property type="match status" value="1"/>
</dbReference>
<organism evidence="1 2">
    <name type="scientific">Aphis craccivora</name>
    <name type="common">Cowpea aphid</name>
    <dbReference type="NCBI Taxonomy" id="307492"/>
    <lineage>
        <taxon>Eukaryota</taxon>
        <taxon>Metazoa</taxon>
        <taxon>Ecdysozoa</taxon>
        <taxon>Arthropoda</taxon>
        <taxon>Hexapoda</taxon>
        <taxon>Insecta</taxon>
        <taxon>Pterygota</taxon>
        <taxon>Neoptera</taxon>
        <taxon>Paraneoptera</taxon>
        <taxon>Hemiptera</taxon>
        <taxon>Sternorrhyncha</taxon>
        <taxon>Aphidomorpha</taxon>
        <taxon>Aphidoidea</taxon>
        <taxon>Aphididae</taxon>
        <taxon>Aphidini</taxon>
        <taxon>Aphis</taxon>
        <taxon>Aphis</taxon>
    </lineage>
</organism>
<dbReference type="PANTHER" id="PTHR33053:SF24">
    <property type="entry name" value="TRANSPOSASE DOMAIN-CONTAINING PROTEIN"/>
    <property type="match status" value="1"/>
</dbReference>
<keyword evidence="2" id="KW-1185">Reference proteome</keyword>
<dbReference type="EMBL" id="VUJU01011517">
    <property type="protein sequence ID" value="KAF0710825.1"/>
    <property type="molecule type" value="Genomic_DNA"/>
</dbReference>
<protein>
    <recommendedName>
        <fullName evidence="3">DUF4806 domain-containing protein</fullName>
    </recommendedName>
</protein>
<evidence type="ECO:0000313" key="1">
    <source>
        <dbReference type="EMBL" id="KAF0710825.1"/>
    </source>
</evidence>
<dbReference type="OrthoDB" id="10015795at2759"/>
<comment type="caution">
    <text evidence="1">The sequence shown here is derived from an EMBL/GenBank/DDBJ whole genome shotgun (WGS) entry which is preliminary data.</text>
</comment>